<keyword evidence="3" id="KW-1185">Reference proteome</keyword>
<protein>
    <submittedName>
        <fullName evidence="2">Helix-turn-helix</fullName>
    </submittedName>
</protein>
<dbReference type="RefSeq" id="WP_109708357.1">
    <property type="nucleotide sequence ID" value="NZ_QGDS01000001.1"/>
</dbReference>
<proteinExistence type="predicted"/>
<dbReference type="Proteomes" id="UP000254051">
    <property type="component" value="Unassembled WGS sequence"/>
</dbReference>
<dbReference type="PROSITE" id="PS50943">
    <property type="entry name" value="HTH_CROC1"/>
    <property type="match status" value="1"/>
</dbReference>
<reference evidence="3" key="1">
    <citation type="submission" date="2017-07" db="EMBL/GenBank/DDBJ databases">
        <authorList>
            <person name="Varghese N."/>
            <person name="Submissions S."/>
        </authorList>
    </citation>
    <scope>NUCLEOTIDE SEQUENCE [LARGE SCALE GENOMIC DNA]</scope>
    <source>
        <strain evidence="3">NLAE-zl-C134</strain>
    </source>
</reference>
<dbReference type="GO" id="GO:0003677">
    <property type="term" value="F:DNA binding"/>
    <property type="evidence" value="ECO:0007669"/>
    <property type="project" value="InterPro"/>
</dbReference>
<organism evidence="2 3">
    <name type="scientific">Faecalicatena contorta</name>
    <dbReference type="NCBI Taxonomy" id="39482"/>
    <lineage>
        <taxon>Bacteria</taxon>
        <taxon>Bacillati</taxon>
        <taxon>Bacillota</taxon>
        <taxon>Clostridia</taxon>
        <taxon>Lachnospirales</taxon>
        <taxon>Lachnospiraceae</taxon>
        <taxon>Faecalicatena</taxon>
    </lineage>
</organism>
<dbReference type="Gene3D" id="1.10.260.40">
    <property type="entry name" value="lambda repressor-like DNA-binding domains"/>
    <property type="match status" value="1"/>
</dbReference>
<evidence type="ECO:0000313" key="3">
    <source>
        <dbReference type="Proteomes" id="UP000254051"/>
    </source>
</evidence>
<dbReference type="OrthoDB" id="9815805at2"/>
<dbReference type="SUPFAM" id="SSF47413">
    <property type="entry name" value="lambda repressor-like DNA-binding domains"/>
    <property type="match status" value="1"/>
</dbReference>
<evidence type="ECO:0000259" key="1">
    <source>
        <dbReference type="PROSITE" id="PS50943"/>
    </source>
</evidence>
<dbReference type="SMART" id="SM00530">
    <property type="entry name" value="HTH_XRE"/>
    <property type="match status" value="1"/>
</dbReference>
<dbReference type="AlphaFoldDB" id="A0A316A2G8"/>
<evidence type="ECO:0000313" key="2">
    <source>
        <dbReference type="EMBL" id="SUQ12329.1"/>
    </source>
</evidence>
<name>A0A316A2G8_9FIRM</name>
<dbReference type="Pfam" id="PF01381">
    <property type="entry name" value="HTH_3"/>
    <property type="match status" value="1"/>
</dbReference>
<feature type="domain" description="HTH cro/C1-type" evidence="1">
    <location>
        <begin position="7"/>
        <end position="62"/>
    </location>
</feature>
<dbReference type="InterPro" id="IPR010982">
    <property type="entry name" value="Lambda_DNA-bd_dom_sf"/>
</dbReference>
<dbReference type="InterPro" id="IPR001387">
    <property type="entry name" value="Cro/C1-type_HTH"/>
</dbReference>
<accession>A0A316A2G8</accession>
<dbReference type="EMBL" id="UHJJ01000001">
    <property type="protein sequence ID" value="SUQ12329.1"/>
    <property type="molecule type" value="Genomic_DNA"/>
</dbReference>
<sequence>MNIQSIIKNRRFKFDLTMKNIAKALSISVTTVPRYECGNIRDIEIDKFDALANVLRCSVGYLVHDFGYIKLDAEKMT</sequence>
<gene>
    <name evidence="2" type="ORF">SAMN05216529_101220</name>
</gene>